<dbReference type="SUPFAM" id="SSF53850">
    <property type="entry name" value="Periplasmic binding protein-like II"/>
    <property type="match status" value="1"/>
</dbReference>
<dbReference type="EMBL" id="NXGX01000002">
    <property type="protein sequence ID" value="PKR59726.1"/>
    <property type="molecule type" value="Genomic_DNA"/>
</dbReference>
<evidence type="ECO:0000313" key="2">
    <source>
        <dbReference type="EMBL" id="PKR59726.1"/>
    </source>
</evidence>
<name>A0A2N3LAF8_9PROT</name>
<evidence type="ECO:0000313" key="3">
    <source>
        <dbReference type="Proteomes" id="UP000233332"/>
    </source>
</evidence>
<organism evidence="2 3">
    <name type="scientific">Thalassospira lohafexi</name>
    <dbReference type="NCBI Taxonomy" id="744227"/>
    <lineage>
        <taxon>Bacteria</taxon>
        <taxon>Pseudomonadati</taxon>
        <taxon>Pseudomonadota</taxon>
        <taxon>Alphaproteobacteria</taxon>
        <taxon>Rhodospirillales</taxon>
        <taxon>Thalassospiraceae</taxon>
        <taxon>Thalassospira</taxon>
    </lineage>
</organism>
<dbReference type="PANTHER" id="PTHR35936">
    <property type="entry name" value="MEMBRANE-BOUND LYTIC MUREIN TRANSGLYCOSYLASE F"/>
    <property type="match status" value="1"/>
</dbReference>
<gene>
    <name evidence="2" type="ORF">COO92_06830</name>
</gene>
<sequence>MMLRRWLLAVVMCAGSLCSATQGVRAEDGKPASALASEVVFAVGEWAPMIGENIENFGIHSKRVMDVFRAMGYRVRLEFLPWQRASEQTRQGDYVGTFSWLSTADRAEAFYIPDHPIARAYQKVFYKKSRFPGGLDISSLRDIATLGLRPVGVGSYWYEQAYQRLGIDADIVTNPESAWRFLNAGRADVFVEEEQVGRSDMVEFLGAEAATLYGASEPIKTDDMFILFSRQHPDGKRLWEEFDRYMASDQGLELCQKWHACLASVPTPSTGDR</sequence>
<dbReference type="RefSeq" id="WP_101300844.1">
    <property type="nucleotide sequence ID" value="NZ_NXGX01000002.1"/>
</dbReference>
<feature type="signal peptide" evidence="1">
    <location>
        <begin position="1"/>
        <end position="26"/>
    </location>
</feature>
<proteinExistence type="predicted"/>
<protein>
    <submittedName>
        <fullName evidence="2">Uncharacterized protein</fullName>
    </submittedName>
</protein>
<dbReference type="Proteomes" id="UP000233332">
    <property type="component" value="Unassembled WGS sequence"/>
</dbReference>
<dbReference type="AlphaFoldDB" id="A0A2N3LAF8"/>
<dbReference type="PANTHER" id="PTHR35936:SF25">
    <property type="entry name" value="ABC TRANSPORTER SUBSTRATE-BINDING PROTEIN"/>
    <property type="match status" value="1"/>
</dbReference>
<keyword evidence="3" id="KW-1185">Reference proteome</keyword>
<reference evidence="2 3" key="1">
    <citation type="submission" date="2017-09" db="EMBL/GenBank/DDBJ databases">
        <title>Biodiversity and function of Thalassospira species in the particle-attached aromatic-hydrocarbon-degrading consortia from the surface seawater of the China South Sea.</title>
        <authorList>
            <person name="Dong C."/>
            <person name="Lai Q."/>
            <person name="Shao Z."/>
        </authorList>
    </citation>
    <scope>NUCLEOTIDE SEQUENCE [LARGE SCALE GENOMIC DNA]</scope>
    <source>
        <strain evidence="2 3">139Z-12</strain>
    </source>
</reference>
<accession>A0A2N3LAF8</accession>
<dbReference type="Gene3D" id="3.40.190.10">
    <property type="entry name" value="Periplasmic binding protein-like II"/>
    <property type="match status" value="2"/>
</dbReference>
<evidence type="ECO:0000256" key="1">
    <source>
        <dbReference type="SAM" id="SignalP"/>
    </source>
</evidence>
<keyword evidence="1" id="KW-0732">Signal</keyword>
<comment type="caution">
    <text evidence="2">The sequence shown here is derived from an EMBL/GenBank/DDBJ whole genome shotgun (WGS) entry which is preliminary data.</text>
</comment>
<feature type="chain" id="PRO_5014716679" evidence="1">
    <location>
        <begin position="27"/>
        <end position="273"/>
    </location>
</feature>